<evidence type="ECO:0000256" key="2">
    <source>
        <dbReference type="ARBA" id="ARBA00022840"/>
    </source>
</evidence>
<dbReference type="GO" id="GO:0000055">
    <property type="term" value="P:ribosomal large subunit export from nucleus"/>
    <property type="evidence" value="ECO:0007669"/>
    <property type="project" value="TreeGrafter"/>
</dbReference>
<feature type="non-terminal residue" evidence="3">
    <location>
        <position position="78"/>
    </location>
</feature>
<dbReference type="PANTHER" id="PTHR48103:SF2">
    <property type="entry name" value="MIDASIN"/>
    <property type="match status" value="1"/>
</dbReference>
<dbReference type="GO" id="GO:0000027">
    <property type="term" value="P:ribosomal large subunit assembly"/>
    <property type="evidence" value="ECO:0007669"/>
    <property type="project" value="TreeGrafter"/>
</dbReference>
<dbReference type="EMBL" id="GAIX01014914">
    <property type="protein sequence ID" value="JAA77646.1"/>
    <property type="molecule type" value="Transcribed_RNA"/>
</dbReference>
<name>S4NFU5_9NEOP</name>
<evidence type="ECO:0000313" key="3">
    <source>
        <dbReference type="EMBL" id="JAA77646.1"/>
    </source>
</evidence>
<proteinExistence type="predicted"/>
<keyword evidence="1" id="KW-0547">Nucleotide-binding</keyword>
<keyword evidence="2" id="KW-0067">ATP-binding</keyword>
<accession>S4NFU5</accession>
<dbReference type="GO" id="GO:0005634">
    <property type="term" value="C:nucleus"/>
    <property type="evidence" value="ECO:0007669"/>
    <property type="project" value="TreeGrafter"/>
</dbReference>
<reference evidence="3" key="2">
    <citation type="submission" date="2013-05" db="EMBL/GenBank/DDBJ databases">
        <authorList>
            <person name="Carter J.-M."/>
            <person name="Baker S.C."/>
            <person name="Pink R."/>
            <person name="Carter D.R.F."/>
            <person name="Collins A."/>
            <person name="Tomlin J."/>
            <person name="Gibbs M."/>
            <person name="Breuker C.J."/>
        </authorList>
    </citation>
    <scope>NUCLEOTIDE SEQUENCE</scope>
    <source>
        <tissue evidence="3">Ovary</tissue>
    </source>
</reference>
<sequence length="78" mass="9415">RDELISILWNTYNYYAQFSTQIAAQIKEKRAPIEKKLKDFVKICTWDRDLSYWSVKDTVEKAHKALHKHTKEFEKVLK</sequence>
<dbReference type="GO" id="GO:0005524">
    <property type="term" value="F:ATP binding"/>
    <property type="evidence" value="ECO:0007669"/>
    <property type="project" value="UniProtKB-KW"/>
</dbReference>
<dbReference type="AlphaFoldDB" id="S4NFU5"/>
<dbReference type="GO" id="GO:0030687">
    <property type="term" value="C:preribosome, large subunit precursor"/>
    <property type="evidence" value="ECO:0007669"/>
    <property type="project" value="TreeGrafter"/>
</dbReference>
<reference evidence="3" key="1">
    <citation type="journal article" date="2013" name="BMC Genomics">
        <title>Unscrambling butterfly oogenesis.</title>
        <authorList>
            <person name="Carter J.M."/>
            <person name="Baker S.C."/>
            <person name="Pink R."/>
            <person name="Carter D.R."/>
            <person name="Collins A."/>
            <person name="Tomlin J."/>
            <person name="Gibbs M."/>
            <person name="Breuker C.J."/>
        </authorList>
    </citation>
    <scope>NUCLEOTIDE SEQUENCE</scope>
    <source>
        <tissue evidence="3">Ovary</tissue>
    </source>
</reference>
<feature type="non-terminal residue" evidence="3">
    <location>
        <position position="1"/>
    </location>
</feature>
<protein>
    <submittedName>
        <fullName evidence="3">Midasin</fullName>
    </submittedName>
</protein>
<organism evidence="3">
    <name type="scientific">Pararge aegeria</name>
    <name type="common">speckled wood butterfly</name>
    <dbReference type="NCBI Taxonomy" id="116150"/>
    <lineage>
        <taxon>Eukaryota</taxon>
        <taxon>Metazoa</taxon>
        <taxon>Ecdysozoa</taxon>
        <taxon>Arthropoda</taxon>
        <taxon>Hexapoda</taxon>
        <taxon>Insecta</taxon>
        <taxon>Pterygota</taxon>
        <taxon>Neoptera</taxon>
        <taxon>Endopterygota</taxon>
        <taxon>Lepidoptera</taxon>
        <taxon>Glossata</taxon>
        <taxon>Ditrysia</taxon>
        <taxon>Papilionoidea</taxon>
        <taxon>Nymphalidae</taxon>
        <taxon>Satyrinae</taxon>
        <taxon>Satyrini</taxon>
        <taxon>Parargina</taxon>
        <taxon>Pararge</taxon>
    </lineage>
</organism>
<dbReference type="PANTHER" id="PTHR48103">
    <property type="entry name" value="MIDASIN-RELATED"/>
    <property type="match status" value="1"/>
</dbReference>
<evidence type="ECO:0000256" key="1">
    <source>
        <dbReference type="ARBA" id="ARBA00022741"/>
    </source>
</evidence>